<feature type="compositionally biased region" description="Low complexity" evidence="1">
    <location>
        <begin position="178"/>
        <end position="191"/>
    </location>
</feature>
<accession>A0A812MQG0</accession>
<feature type="region of interest" description="Disordered" evidence="1">
    <location>
        <begin position="338"/>
        <end position="372"/>
    </location>
</feature>
<organism evidence="2 3">
    <name type="scientific">Symbiodinium pilosum</name>
    <name type="common">Dinoflagellate</name>
    <dbReference type="NCBI Taxonomy" id="2952"/>
    <lineage>
        <taxon>Eukaryota</taxon>
        <taxon>Sar</taxon>
        <taxon>Alveolata</taxon>
        <taxon>Dinophyceae</taxon>
        <taxon>Suessiales</taxon>
        <taxon>Symbiodiniaceae</taxon>
        <taxon>Symbiodinium</taxon>
    </lineage>
</organism>
<dbReference type="AlphaFoldDB" id="A0A812MQG0"/>
<gene>
    <name evidence="2" type="ORF">SPIL2461_LOCUS5922</name>
</gene>
<reference evidence="2" key="1">
    <citation type="submission" date="2021-02" db="EMBL/GenBank/DDBJ databases">
        <authorList>
            <person name="Dougan E. K."/>
            <person name="Rhodes N."/>
            <person name="Thang M."/>
            <person name="Chan C."/>
        </authorList>
    </citation>
    <scope>NUCLEOTIDE SEQUENCE</scope>
</reference>
<protein>
    <submittedName>
        <fullName evidence="2">Uncharacterized protein</fullName>
    </submittedName>
</protein>
<dbReference type="OrthoDB" id="448413at2759"/>
<dbReference type="EMBL" id="CAJNIZ010008672">
    <property type="protein sequence ID" value="CAE7270182.1"/>
    <property type="molecule type" value="Genomic_DNA"/>
</dbReference>
<evidence type="ECO:0000313" key="2">
    <source>
        <dbReference type="EMBL" id="CAE7270182.1"/>
    </source>
</evidence>
<keyword evidence="3" id="KW-1185">Reference proteome</keyword>
<feature type="region of interest" description="Disordered" evidence="1">
    <location>
        <begin position="165"/>
        <end position="257"/>
    </location>
</feature>
<feature type="region of interest" description="Disordered" evidence="1">
    <location>
        <begin position="61"/>
        <end position="89"/>
    </location>
</feature>
<name>A0A812MQG0_SYMPI</name>
<feature type="region of interest" description="Disordered" evidence="1">
    <location>
        <begin position="107"/>
        <end position="126"/>
    </location>
</feature>
<sequence>NASLTCDPLGIYHLPLDTSRSSHLVLDLEVMAEYMYNVEFQVQLVSFFTQNVHYDYSNHAQEEPAQESGLAHQQDETSANPQPSEEALVTEDKWVLNDTRATKFEYEDGTSQQKVDNWRGKDAPKVVRQEKPWKGTTIFKVKPGGFERRTNVRVSISVGNRRGDVDEEIYVPDSVHEPSSSSRKPPSGGSSNDEVPGGKPLPGGSFNDEGPGPSQRREQKKREGTPVAKEDTSLEPRRVELPLPGQELSAASPRLPEDRTATQLRTIAMKAHLEARQSTGLKKDLAKRVMPSDGANRIIRDPRVLMIRRFSILLFQEKISVIRRKFFRLVLRHDGPSGPSAGAVPQYSDPDVPLSHQGTSAPTPSYPPDDPRRLRRVAGRAFQLRKENFPLLSLLSRILRGNRLHRIQILILMPPLTMKVEAQPNSADKTAEIAAGSSTEEEADFCHFLESFVVKDPSVTSGHTEERSVEDYPDIAHALTTRKDVNDIMFTGQRVAWVVDDKTKKKKKYI</sequence>
<evidence type="ECO:0000256" key="1">
    <source>
        <dbReference type="SAM" id="MobiDB-lite"/>
    </source>
</evidence>
<proteinExistence type="predicted"/>
<dbReference type="Proteomes" id="UP000649617">
    <property type="component" value="Unassembled WGS sequence"/>
</dbReference>
<evidence type="ECO:0000313" key="3">
    <source>
        <dbReference type="Proteomes" id="UP000649617"/>
    </source>
</evidence>
<feature type="non-terminal residue" evidence="2">
    <location>
        <position position="510"/>
    </location>
</feature>
<feature type="non-terminal residue" evidence="2">
    <location>
        <position position="1"/>
    </location>
</feature>
<comment type="caution">
    <text evidence="2">The sequence shown here is derived from an EMBL/GenBank/DDBJ whole genome shotgun (WGS) entry which is preliminary data.</text>
</comment>
<feature type="compositionally biased region" description="Basic and acidic residues" evidence="1">
    <location>
        <begin position="215"/>
        <end position="240"/>
    </location>
</feature>
<feature type="compositionally biased region" description="Basic and acidic residues" evidence="1">
    <location>
        <begin position="116"/>
        <end position="126"/>
    </location>
</feature>